<evidence type="ECO:0000256" key="3">
    <source>
        <dbReference type="ARBA" id="ARBA00022692"/>
    </source>
</evidence>
<dbReference type="GO" id="GO:0005886">
    <property type="term" value="C:plasma membrane"/>
    <property type="evidence" value="ECO:0007669"/>
    <property type="project" value="UniProtKB-ARBA"/>
</dbReference>
<accession>A0A7Y0I042</accession>
<evidence type="ECO:0000256" key="2">
    <source>
        <dbReference type="ARBA" id="ARBA00022475"/>
    </source>
</evidence>
<comment type="subcellular location">
    <subcellularLocation>
        <location evidence="1">Membrane</location>
        <topology evidence="1">Multi-pass membrane protein</topology>
    </subcellularLocation>
</comment>
<keyword evidence="4 6" id="KW-1133">Transmembrane helix</keyword>
<keyword evidence="8" id="KW-1185">Reference proteome</keyword>
<feature type="transmembrane region" description="Helical" evidence="6">
    <location>
        <begin position="90"/>
        <end position="107"/>
    </location>
</feature>
<dbReference type="Proteomes" id="UP000588277">
    <property type="component" value="Unassembled WGS sequence"/>
</dbReference>
<protein>
    <submittedName>
        <fullName evidence="7">Cobalt transport protein</fullName>
    </submittedName>
</protein>
<dbReference type="Pfam" id="PF02361">
    <property type="entry name" value="CbiQ"/>
    <property type="match status" value="1"/>
</dbReference>
<dbReference type="InterPro" id="IPR051611">
    <property type="entry name" value="ECF_transporter_component"/>
</dbReference>
<feature type="transmembrane region" description="Helical" evidence="6">
    <location>
        <begin position="119"/>
        <end position="140"/>
    </location>
</feature>
<dbReference type="RefSeq" id="WP_169276155.1">
    <property type="nucleotide sequence ID" value="NZ_JAAIIH010000015.1"/>
</dbReference>
<comment type="caution">
    <text evidence="7">The sequence shown here is derived from an EMBL/GenBank/DDBJ whole genome shotgun (WGS) entry which is preliminary data.</text>
</comment>
<evidence type="ECO:0000256" key="1">
    <source>
        <dbReference type="ARBA" id="ARBA00004141"/>
    </source>
</evidence>
<keyword evidence="5 6" id="KW-0472">Membrane</keyword>
<gene>
    <name evidence="7" type="ORF">G1C96_1656</name>
</gene>
<dbReference type="EMBL" id="JAAIIH010000015">
    <property type="protein sequence ID" value="NMN01073.1"/>
    <property type="molecule type" value="Genomic_DNA"/>
</dbReference>
<proteinExistence type="predicted"/>
<reference evidence="7 8" key="1">
    <citation type="submission" date="2020-02" db="EMBL/GenBank/DDBJ databases">
        <title>Characterization of phylogenetic diversity of novel bifidobacterial species isolated in Czech ZOOs.</title>
        <authorList>
            <person name="Lugli G.A."/>
            <person name="Vera N.B."/>
            <person name="Ventura M."/>
        </authorList>
    </citation>
    <scope>NUCLEOTIDE SEQUENCE [LARGE SCALE GENOMIC DNA]</scope>
    <source>
        <strain evidence="7 8">DSM 109958</strain>
    </source>
</reference>
<dbReference type="AlphaFoldDB" id="A0A7Y0I042"/>
<dbReference type="CDD" id="cd16914">
    <property type="entry name" value="EcfT"/>
    <property type="match status" value="1"/>
</dbReference>
<evidence type="ECO:0000256" key="4">
    <source>
        <dbReference type="ARBA" id="ARBA00022989"/>
    </source>
</evidence>
<feature type="transmembrane region" description="Helical" evidence="6">
    <location>
        <begin position="146"/>
        <end position="165"/>
    </location>
</feature>
<evidence type="ECO:0000256" key="6">
    <source>
        <dbReference type="SAM" id="Phobius"/>
    </source>
</evidence>
<sequence>MREPPREARPPRDAQTLPAWLCTSERYVPLPDRSSFIGRNLGHVGALLAQVGAPVPVARNVVDRALGCVSPALRLAGIVALVVAMNLTHAMAFTYLLFALTLVMLAARPARLIAAILRPTLAVCALSLAVALPSVLIGQAATPARLTLRAFVAVSLVVALARTVAWNRLIASLRAFGCPASAAYVCDVTIQFIDVLGRSMMSLLTALRLRSVGRDRTKLTSAGRLLGAVFLRAQSQARRMGQAMVCRGFDGTYPVRRVRPSAGGIAANAAYALGVAALLAAAAYLELAAGRPLGYALG</sequence>
<feature type="transmembrane region" description="Helical" evidence="6">
    <location>
        <begin position="265"/>
        <end position="285"/>
    </location>
</feature>
<keyword evidence="2" id="KW-1003">Cell membrane</keyword>
<evidence type="ECO:0000313" key="8">
    <source>
        <dbReference type="Proteomes" id="UP000588277"/>
    </source>
</evidence>
<dbReference type="PANTHER" id="PTHR34857">
    <property type="entry name" value="SLL0384 PROTEIN"/>
    <property type="match status" value="1"/>
</dbReference>
<dbReference type="PANTHER" id="PTHR34857:SF2">
    <property type="entry name" value="SLL0384 PROTEIN"/>
    <property type="match status" value="1"/>
</dbReference>
<name>A0A7Y0I042_9BIFI</name>
<evidence type="ECO:0000256" key="5">
    <source>
        <dbReference type="ARBA" id="ARBA00023136"/>
    </source>
</evidence>
<organism evidence="7 8">
    <name type="scientific">Bifidobacterium moraviense</name>
    <dbReference type="NCBI Taxonomy" id="2675323"/>
    <lineage>
        <taxon>Bacteria</taxon>
        <taxon>Bacillati</taxon>
        <taxon>Actinomycetota</taxon>
        <taxon>Actinomycetes</taxon>
        <taxon>Bifidobacteriales</taxon>
        <taxon>Bifidobacteriaceae</taxon>
        <taxon>Bifidobacterium</taxon>
    </lineage>
</organism>
<keyword evidence="3 6" id="KW-0812">Transmembrane</keyword>
<dbReference type="InterPro" id="IPR003339">
    <property type="entry name" value="ABC/ECF_trnsptr_transmembrane"/>
</dbReference>
<evidence type="ECO:0000313" key="7">
    <source>
        <dbReference type="EMBL" id="NMN01073.1"/>
    </source>
</evidence>